<evidence type="ECO:0000313" key="8">
    <source>
        <dbReference type="EMBL" id="KAF2659102.1"/>
    </source>
</evidence>
<proteinExistence type="predicted"/>
<dbReference type="GO" id="GO:0005634">
    <property type="term" value="C:nucleus"/>
    <property type="evidence" value="ECO:0007669"/>
    <property type="project" value="TreeGrafter"/>
</dbReference>
<dbReference type="InterPro" id="IPR011009">
    <property type="entry name" value="Kinase-like_dom_sf"/>
</dbReference>
<dbReference type="Gene3D" id="1.10.510.10">
    <property type="entry name" value="Transferase(Phosphotransferase) domain 1"/>
    <property type="match status" value="1"/>
</dbReference>
<gene>
    <name evidence="8" type="ORF">K491DRAFT_775768</name>
</gene>
<dbReference type="PROSITE" id="PS00107">
    <property type="entry name" value="PROTEIN_KINASE_ATP"/>
    <property type="match status" value="1"/>
</dbReference>
<evidence type="ECO:0000259" key="7">
    <source>
        <dbReference type="PROSITE" id="PS50011"/>
    </source>
</evidence>
<dbReference type="GO" id="GO:0005524">
    <property type="term" value="F:ATP binding"/>
    <property type="evidence" value="ECO:0007669"/>
    <property type="project" value="UniProtKB-UniRule"/>
</dbReference>
<evidence type="ECO:0000256" key="1">
    <source>
        <dbReference type="ARBA" id="ARBA00022527"/>
    </source>
</evidence>
<dbReference type="InterPro" id="IPR017441">
    <property type="entry name" value="Protein_kinase_ATP_BS"/>
</dbReference>
<keyword evidence="5 6" id="KW-0067">ATP-binding</keyword>
<dbReference type="InterPro" id="IPR051175">
    <property type="entry name" value="CLK_kinases"/>
</dbReference>
<keyword evidence="1" id="KW-0723">Serine/threonine-protein kinase</keyword>
<dbReference type="GO" id="GO:0043484">
    <property type="term" value="P:regulation of RNA splicing"/>
    <property type="evidence" value="ECO:0007669"/>
    <property type="project" value="TreeGrafter"/>
</dbReference>
<evidence type="ECO:0000313" key="9">
    <source>
        <dbReference type="Proteomes" id="UP000799324"/>
    </source>
</evidence>
<accession>A0A6A6TH90</accession>
<evidence type="ECO:0000256" key="5">
    <source>
        <dbReference type="ARBA" id="ARBA00022840"/>
    </source>
</evidence>
<keyword evidence="4 8" id="KW-0418">Kinase</keyword>
<feature type="binding site" evidence="6">
    <location>
        <position position="108"/>
    </location>
    <ligand>
        <name>ATP</name>
        <dbReference type="ChEBI" id="CHEBI:30616"/>
    </ligand>
</feature>
<dbReference type="SUPFAM" id="SSF56112">
    <property type="entry name" value="Protein kinase-like (PK-like)"/>
    <property type="match status" value="1"/>
</dbReference>
<dbReference type="PANTHER" id="PTHR45646:SF11">
    <property type="entry name" value="SERINE_THREONINE-PROTEIN KINASE DOA"/>
    <property type="match status" value="1"/>
</dbReference>
<dbReference type="OrthoDB" id="5979581at2759"/>
<dbReference type="PANTHER" id="PTHR45646">
    <property type="entry name" value="SERINE/THREONINE-PROTEIN KINASE DOA-RELATED"/>
    <property type="match status" value="1"/>
</dbReference>
<name>A0A6A6TH90_9PLEO</name>
<keyword evidence="3 6" id="KW-0547">Nucleotide-binding</keyword>
<dbReference type="Pfam" id="PF00069">
    <property type="entry name" value="Pkinase"/>
    <property type="match status" value="1"/>
</dbReference>
<keyword evidence="9" id="KW-1185">Reference proteome</keyword>
<dbReference type="Gene3D" id="3.30.200.20">
    <property type="entry name" value="Phosphorylase Kinase, domain 1"/>
    <property type="match status" value="1"/>
</dbReference>
<dbReference type="AlphaFoldDB" id="A0A6A6TH90"/>
<dbReference type="InterPro" id="IPR000719">
    <property type="entry name" value="Prot_kinase_dom"/>
</dbReference>
<dbReference type="Proteomes" id="UP000799324">
    <property type="component" value="Unassembled WGS sequence"/>
</dbReference>
<evidence type="ECO:0000256" key="2">
    <source>
        <dbReference type="ARBA" id="ARBA00022679"/>
    </source>
</evidence>
<evidence type="ECO:0000256" key="6">
    <source>
        <dbReference type="PROSITE-ProRule" id="PRU10141"/>
    </source>
</evidence>
<dbReference type="PROSITE" id="PS50011">
    <property type="entry name" value="PROTEIN_KINASE_DOM"/>
    <property type="match status" value="1"/>
</dbReference>
<feature type="domain" description="Protein kinase" evidence="7">
    <location>
        <begin position="79"/>
        <end position="400"/>
    </location>
</feature>
<organism evidence="8 9">
    <name type="scientific">Lophiostoma macrostomum CBS 122681</name>
    <dbReference type="NCBI Taxonomy" id="1314788"/>
    <lineage>
        <taxon>Eukaryota</taxon>
        <taxon>Fungi</taxon>
        <taxon>Dikarya</taxon>
        <taxon>Ascomycota</taxon>
        <taxon>Pezizomycotina</taxon>
        <taxon>Dothideomycetes</taxon>
        <taxon>Pleosporomycetidae</taxon>
        <taxon>Pleosporales</taxon>
        <taxon>Lophiostomataceae</taxon>
        <taxon>Lophiostoma</taxon>
    </lineage>
</organism>
<protein>
    <submittedName>
        <fullName evidence="8">Kinase-like protein</fullName>
    </submittedName>
</protein>
<dbReference type="EMBL" id="MU004309">
    <property type="protein sequence ID" value="KAF2659102.1"/>
    <property type="molecule type" value="Genomic_DNA"/>
</dbReference>
<reference evidence="8" key="1">
    <citation type="journal article" date="2020" name="Stud. Mycol.">
        <title>101 Dothideomycetes genomes: a test case for predicting lifestyles and emergence of pathogens.</title>
        <authorList>
            <person name="Haridas S."/>
            <person name="Albert R."/>
            <person name="Binder M."/>
            <person name="Bloem J."/>
            <person name="Labutti K."/>
            <person name="Salamov A."/>
            <person name="Andreopoulos B."/>
            <person name="Baker S."/>
            <person name="Barry K."/>
            <person name="Bills G."/>
            <person name="Bluhm B."/>
            <person name="Cannon C."/>
            <person name="Castanera R."/>
            <person name="Culley D."/>
            <person name="Daum C."/>
            <person name="Ezra D."/>
            <person name="Gonzalez J."/>
            <person name="Henrissat B."/>
            <person name="Kuo A."/>
            <person name="Liang C."/>
            <person name="Lipzen A."/>
            <person name="Lutzoni F."/>
            <person name="Magnuson J."/>
            <person name="Mondo S."/>
            <person name="Nolan M."/>
            <person name="Ohm R."/>
            <person name="Pangilinan J."/>
            <person name="Park H.-J."/>
            <person name="Ramirez L."/>
            <person name="Alfaro M."/>
            <person name="Sun H."/>
            <person name="Tritt A."/>
            <person name="Yoshinaga Y."/>
            <person name="Zwiers L.-H."/>
            <person name="Turgeon B."/>
            <person name="Goodwin S."/>
            <person name="Spatafora J."/>
            <person name="Crous P."/>
            <person name="Grigoriev I."/>
        </authorList>
    </citation>
    <scope>NUCLEOTIDE SEQUENCE</scope>
    <source>
        <strain evidence="8">CBS 122681</strain>
    </source>
</reference>
<keyword evidence="2" id="KW-0808">Transferase</keyword>
<evidence type="ECO:0000256" key="3">
    <source>
        <dbReference type="ARBA" id="ARBA00022741"/>
    </source>
</evidence>
<evidence type="ECO:0000256" key="4">
    <source>
        <dbReference type="ARBA" id="ARBA00022777"/>
    </source>
</evidence>
<dbReference type="GO" id="GO:0004674">
    <property type="term" value="F:protein serine/threonine kinase activity"/>
    <property type="evidence" value="ECO:0007669"/>
    <property type="project" value="UniProtKB-KW"/>
</dbReference>
<sequence>MKQVSHDNSSLGTCASASFVLFLSECLPAAASIATIVSSDSCELGSDEYDIDEYAEPYKGYVKGLYYPVEIGEELDEKYVVEHKLGHGGFSTVWMARDKTTSKLVALKIGVGRATETEIAMQTELGTSVANLLALQAVFNLQGKDEQCHRVLVYPLLGPSLQSCLGKMPMQYRMNAAKQLLCAIASLHEKGIVHRDLNSANVLWHATTPEYSKPAKTLSLPSSSWKPGVRTLPLEFPTSLVKKDISLGDLGLAIKAGTSVSMKVQSPAAYCAPERFHDVNPSYASDVWSFMCLFAELYTGVIPFPGPGGKMVSMYIVLGLGPMPATWEGKYNGGGEADSRWYDPRTTTEPVRTIQGLLERTRPEADQTERNLVESVLMKGFCYLPEQRISAAALMTDPAFNAVMDKYGVS</sequence>